<proteinExistence type="predicted"/>
<dbReference type="SUPFAM" id="SSF117281">
    <property type="entry name" value="Kelch motif"/>
    <property type="match status" value="1"/>
</dbReference>
<dbReference type="Pfam" id="PF01344">
    <property type="entry name" value="Kelch_1"/>
    <property type="match status" value="2"/>
</dbReference>
<evidence type="ECO:0000256" key="3">
    <source>
        <dbReference type="SAM" id="MobiDB-lite"/>
    </source>
</evidence>
<evidence type="ECO:0000256" key="4">
    <source>
        <dbReference type="SAM" id="Phobius"/>
    </source>
</evidence>
<keyword evidence="4" id="KW-0812">Transmembrane</keyword>
<dbReference type="Proteomes" id="UP000663891">
    <property type="component" value="Unassembled WGS sequence"/>
</dbReference>
<evidence type="ECO:0000256" key="1">
    <source>
        <dbReference type="ARBA" id="ARBA00022441"/>
    </source>
</evidence>
<keyword evidence="4" id="KW-1133">Transmembrane helix</keyword>
<feature type="transmembrane region" description="Helical" evidence="4">
    <location>
        <begin position="68"/>
        <end position="91"/>
    </location>
</feature>
<organism evidence="5 6">
    <name type="scientific">Adineta steineri</name>
    <dbReference type="NCBI Taxonomy" id="433720"/>
    <lineage>
        <taxon>Eukaryota</taxon>
        <taxon>Metazoa</taxon>
        <taxon>Spiralia</taxon>
        <taxon>Gnathifera</taxon>
        <taxon>Rotifera</taxon>
        <taxon>Eurotatoria</taxon>
        <taxon>Bdelloidea</taxon>
        <taxon>Adinetida</taxon>
        <taxon>Adinetidae</taxon>
        <taxon>Adineta</taxon>
    </lineage>
</organism>
<keyword evidence="2" id="KW-0677">Repeat</keyword>
<dbReference type="InterPro" id="IPR006652">
    <property type="entry name" value="Kelch_1"/>
</dbReference>
<keyword evidence="1" id="KW-0880">Kelch repeat</keyword>
<comment type="caution">
    <text evidence="5">The sequence shown here is derived from an EMBL/GenBank/DDBJ whole genome shotgun (WGS) entry which is preliminary data.</text>
</comment>
<dbReference type="EMBL" id="CAJNON010000367">
    <property type="protein sequence ID" value="CAF1223248.1"/>
    <property type="molecule type" value="Genomic_DNA"/>
</dbReference>
<evidence type="ECO:0000313" key="6">
    <source>
        <dbReference type="Proteomes" id="UP000663891"/>
    </source>
</evidence>
<name>A0A814Y189_9BILA</name>
<dbReference type="InterPro" id="IPR015915">
    <property type="entry name" value="Kelch-typ_b-propeller"/>
</dbReference>
<keyword evidence="4" id="KW-0472">Membrane</keyword>
<gene>
    <name evidence="5" type="ORF">VCS650_LOCUS26838</name>
</gene>
<dbReference type="Gene3D" id="2.120.10.80">
    <property type="entry name" value="Kelch-type beta propeller"/>
    <property type="match status" value="1"/>
</dbReference>
<feature type="region of interest" description="Disordered" evidence="3">
    <location>
        <begin position="20"/>
        <end position="50"/>
    </location>
</feature>
<dbReference type="PANTHER" id="PTHR46344:SF27">
    <property type="entry name" value="KELCH REPEAT SUPERFAMILY PROTEIN"/>
    <property type="match status" value="1"/>
</dbReference>
<dbReference type="OrthoDB" id="10436211at2759"/>
<dbReference type="PANTHER" id="PTHR46344">
    <property type="entry name" value="OS02G0202900 PROTEIN"/>
    <property type="match status" value="1"/>
</dbReference>
<dbReference type="AlphaFoldDB" id="A0A814Y189"/>
<feature type="compositionally biased region" description="Polar residues" evidence="3">
    <location>
        <begin position="26"/>
        <end position="36"/>
    </location>
</feature>
<reference evidence="5" key="1">
    <citation type="submission" date="2021-02" db="EMBL/GenBank/DDBJ databases">
        <authorList>
            <person name="Nowell W R."/>
        </authorList>
    </citation>
    <scope>NUCLEOTIDE SEQUENCE</scope>
</reference>
<evidence type="ECO:0000256" key="2">
    <source>
        <dbReference type="ARBA" id="ARBA00022737"/>
    </source>
</evidence>
<sequence>MCSQHIKMSTWATTDIDLSNPHDLPKSTNRNKTAWNHSGMVDSNQNHSNDQNNKRWTLSGYCSSLSPLFYGLLLGALIAGLILAVVTTLWLTSSNENASTTGTWSITGTTNYVRYIHTASVLTNGKVLVAGGYNGSGSLNSSELYDPSTGVWTVTGSMNYARFRHTASVLTNGKVLVASGSGSSGSLNSTELYDPSTGFWTTTGSMNYARYINTASVLTNGKVLVVDGYNLTGYLNSSELYEP</sequence>
<protein>
    <submittedName>
        <fullName evidence="5">Uncharacterized protein</fullName>
    </submittedName>
</protein>
<evidence type="ECO:0000313" key="5">
    <source>
        <dbReference type="EMBL" id="CAF1223248.1"/>
    </source>
</evidence>
<accession>A0A814Y189</accession>
<dbReference type="SMART" id="SM00612">
    <property type="entry name" value="Kelch"/>
    <property type="match status" value="2"/>
</dbReference>